<dbReference type="Proteomes" id="UP000054342">
    <property type="component" value="Unassembled WGS sequence"/>
</dbReference>
<reference evidence="1 2" key="1">
    <citation type="submission" date="2015-01" db="EMBL/GenBank/DDBJ databases">
        <title>The Genome Sequence of Exophiala xenobiotica CBS118157.</title>
        <authorList>
            <consortium name="The Broad Institute Genomics Platform"/>
            <person name="Cuomo C."/>
            <person name="de Hoog S."/>
            <person name="Gorbushina A."/>
            <person name="Stielow B."/>
            <person name="Teixiera M."/>
            <person name="Abouelleil A."/>
            <person name="Chapman S.B."/>
            <person name="Priest M."/>
            <person name="Young S.K."/>
            <person name="Wortman J."/>
            <person name="Nusbaum C."/>
            <person name="Birren B."/>
        </authorList>
    </citation>
    <scope>NUCLEOTIDE SEQUENCE [LARGE SCALE GENOMIC DNA]</scope>
    <source>
        <strain evidence="1 2">CBS 118157</strain>
    </source>
</reference>
<evidence type="ECO:0000313" key="1">
    <source>
        <dbReference type="EMBL" id="KIW58854.1"/>
    </source>
</evidence>
<dbReference type="EMBL" id="KN847318">
    <property type="protein sequence ID" value="KIW58854.1"/>
    <property type="molecule type" value="Genomic_DNA"/>
</dbReference>
<dbReference type="AlphaFoldDB" id="A0A0D2FFG0"/>
<keyword evidence="2" id="KW-1185">Reference proteome</keyword>
<organism evidence="1 2">
    <name type="scientific">Exophiala xenobiotica</name>
    <dbReference type="NCBI Taxonomy" id="348802"/>
    <lineage>
        <taxon>Eukaryota</taxon>
        <taxon>Fungi</taxon>
        <taxon>Dikarya</taxon>
        <taxon>Ascomycota</taxon>
        <taxon>Pezizomycotina</taxon>
        <taxon>Eurotiomycetes</taxon>
        <taxon>Chaetothyriomycetidae</taxon>
        <taxon>Chaetothyriales</taxon>
        <taxon>Herpotrichiellaceae</taxon>
        <taxon>Exophiala</taxon>
    </lineage>
</organism>
<proteinExistence type="predicted"/>
<dbReference type="RefSeq" id="XP_013319438.1">
    <property type="nucleotide sequence ID" value="XM_013463984.1"/>
</dbReference>
<dbReference type="GeneID" id="25325255"/>
<dbReference type="HOGENOM" id="CLU_079100_0_0_1"/>
<dbReference type="OrthoDB" id="3259529at2759"/>
<name>A0A0D2FFG0_9EURO</name>
<sequence>MDLVALQTALNLLQNSRLTTVVIGEVALNYYNVPCILHEIEICVPSSQFNAAELALNSSPVFENLPPRTPNLYSDYKKDCPRFVDVRQHQTPITLLSDQGIGIEKSEVLEPAAYTREAVYSDQILGYIPVEGIKYLPIPTLPSFVQHLCLLFFRSADDMYRIRIEQLVDGMNIDEAWCQKNLSDQGHVQYLLKLVNSKMDRIDDFSGNLVTCYIADQEAAAAVTRIPGY</sequence>
<evidence type="ECO:0000313" key="2">
    <source>
        <dbReference type="Proteomes" id="UP000054342"/>
    </source>
</evidence>
<gene>
    <name evidence="1" type="ORF">PV05_03347</name>
</gene>
<protein>
    <submittedName>
        <fullName evidence="1">Uncharacterized protein</fullName>
    </submittedName>
</protein>
<accession>A0A0D2FFG0</accession>